<feature type="coiled-coil region" evidence="1">
    <location>
        <begin position="180"/>
        <end position="239"/>
    </location>
</feature>
<accession>A0ABP0HJS4</accession>
<keyword evidence="1" id="KW-0175">Coiled coil</keyword>
<keyword evidence="4" id="KW-1185">Reference proteome</keyword>
<feature type="compositionally biased region" description="Basic and acidic residues" evidence="2">
    <location>
        <begin position="635"/>
        <end position="652"/>
    </location>
</feature>
<feature type="region of interest" description="Disordered" evidence="2">
    <location>
        <begin position="1"/>
        <end position="75"/>
    </location>
</feature>
<evidence type="ECO:0008006" key="5">
    <source>
        <dbReference type="Google" id="ProtNLM"/>
    </source>
</evidence>
<gene>
    <name evidence="3" type="ORF">CCMP2556_LOCUS1516</name>
</gene>
<feature type="compositionally biased region" description="Basic and acidic residues" evidence="2">
    <location>
        <begin position="676"/>
        <end position="689"/>
    </location>
</feature>
<protein>
    <recommendedName>
        <fullName evidence="5">SH3 domain-containing protein</fullName>
    </recommendedName>
</protein>
<comment type="caution">
    <text evidence="3">The sequence shown here is derived from an EMBL/GenBank/DDBJ whole genome shotgun (WGS) entry which is preliminary data.</text>
</comment>
<evidence type="ECO:0000256" key="2">
    <source>
        <dbReference type="SAM" id="MobiDB-lite"/>
    </source>
</evidence>
<sequence>MLNANRPGRFQSIPRSPFGALRAAVRPPSRGGTEGSACSTPRRAGGDAKETRSYSQLHLRRPRRELPQKFSGPGPRAEAIERLRAEIFPAAWDELGVMEAATAPEEAELELLRLRRRLATTRRESTAVRQTLHEALRSNVESAKLWSANRERVGDLLEEEQAIEAVLEVHESRLVRNLPSVGLEEEVEALREEVAEQAEDVRVQAEKQILKSRNLKIFKALAKLQKARLRANAAVAEAKGYAKDFEMKTSQLKEAEESTCALRFKATSLKEEVAQAKAEAAGSNKLPNQLLQVLQSELKAEEQRSKIWHMIDTSREKSQVAIRAQMDQLSESLKAVQDLSGTTAAELQDAESMAARATSRLKAAQKRAALLAAEARHLAASQDSLEAELQRQRDATKAWQSCGQSPSRWQQADEASETCRLLAWRKMVHCNSLLLHSIQHCKSQFLQGSARLRALVFAGDKIGWMSPETGSGDHLLKPVNLLSRKVVDMHKQTLRSSGSGVRKSYQQGGNNPWEAGATYRMLEKTPLRSGSDLKSSEVGKVSAGRLVAVQESNNVEIQGGWCPVANIVVQEGPEKGKSGWVRCTAKDGHDVMDTRDHNEYDKIIQKMRESAGTIADLSEDARPAEIQAMNVKLEQQKKEAQARAAEKEEKGPSRSNPPEDTDAAIISQEQDPLDFEQDRPQDENDKKASSADQMAADFAELTETMRKLEDFEQTQDEDRPQPETRVERVEEGAGWCFCGCGK</sequence>
<dbReference type="Proteomes" id="UP001642484">
    <property type="component" value="Unassembled WGS sequence"/>
</dbReference>
<proteinExistence type="predicted"/>
<dbReference type="EMBL" id="CAXAMN010000503">
    <property type="protein sequence ID" value="CAK8989090.1"/>
    <property type="molecule type" value="Genomic_DNA"/>
</dbReference>
<evidence type="ECO:0000256" key="1">
    <source>
        <dbReference type="SAM" id="Coils"/>
    </source>
</evidence>
<organism evidence="3 4">
    <name type="scientific">Durusdinium trenchii</name>
    <dbReference type="NCBI Taxonomy" id="1381693"/>
    <lineage>
        <taxon>Eukaryota</taxon>
        <taxon>Sar</taxon>
        <taxon>Alveolata</taxon>
        <taxon>Dinophyceae</taxon>
        <taxon>Suessiales</taxon>
        <taxon>Symbiodiniaceae</taxon>
        <taxon>Durusdinium</taxon>
    </lineage>
</organism>
<evidence type="ECO:0000313" key="3">
    <source>
        <dbReference type="EMBL" id="CAK8989090.1"/>
    </source>
</evidence>
<feature type="compositionally biased region" description="Basic and acidic residues" evidence="2">
    <location>
        <begin position="703"/>
        <end position="729"/>
    </location>
</feature>
<feature type="coiled-coil region" evidence="1">
    <location>
        <begin position="347"/>
        <end position="374"/>
    </location>
</feature>
<feature type="region of interest" description="Disordered" evidence="2">
    <location>
        <begin position="635"/>
        <end position="729"/>
    </location>
</feature>
<evidence type="ECO:0000313" key="4">
    <source>
        <dbReference type="Proteomes" id="UP001642484"/>
    </source>
</evidence>
<name>A0ABP0HJS4_9DINO</name>
<reference evidence="3 4" key="1">
    <citation type="submission" date="2024-02" db="EMBL/GenBank/DDBJ databases">
        <authorList>
            <person name="Chen Y."/>
            <person name="Shah S."/>
            <person name="Dougan E. K."/>
            <person name="Thang M."/>
            <person name="Chan C."/>
        </authorList>
    </citation>
    <scope>NUCLEOTIDE SEQUENCE [LARGE SCALE GENOMIC DNA]</scope>
</reference>